<evidence type="ECO:0000313" key="1">
    <source>
        <dbReference type="EMBL" id="BDZ76944.1"/>
    </source>
</evidence>
<sequence>MFSLMLALINMTSIFILARSIKKMEDFAKQKLREELKKENPNKEVDLRKCLLD</sequence>
<protein>
    <submittedName>
        <fullName evidence="1">Uncharacterized protein</fullName>
    </submittedName>
</protein>
<dbReference type="EMBL" id="AP027742">
    <property type="protein sequence ID" value="BDZ76944.1"/>
    <property type="molecule type" value="Genomic_DNA"/>
</dbReference>
<evidence type="ECO:0000313" key="2">
    <source>
        <dbReference type="Proteomes" id="UP001305815"/>
    </source>
</evidence>
<keyword evidence="2" id="KW-1185">Reference proteome</keyword>
<proteinExistence type="predicted"/>
<reference evidence="2" key="1">
    <citation type="journal article" date="2023" name="Int. J. Syst. Evol. Microbiol.">
        <title>Claveliimonas bilis gen. nov., sp. nov., deoxycholic acid-producing bacteria isolated from human faeces, and reclassification of Sellimonas monacensis Zenner et al. 2021 as Claveliimonas monacensis comb. nov.</title>
        <authorList>
            <person name="Hisatomi A."/>
            <person name="Kastawa N.W.E.P.G."/>
            <person name="Song I."/>
            <person name="Ohkuma M."/>
            <person name="Fukiya S."/>
            <person name="Sakamoto M."/>
        </authorList>
    </citation>
    <scope>NUCLEOTIDE SEQUENCE [LARGE SCALE GENOMIC DNA]</scope>
    <source>
        <strain evidence="2">12BBH14</strain>
    </source>
</reference>
<dbReference type="Proteomes" id="UP001305815">
    <property type="component" value="Chromosome"/>
</dbReference>
<gene>
    <name evidence="1" type="ORF">Lac1_11270</name>
</gene>
<accession>A0ABN6YZV6</accession>
<name>A0ABN6YZV6_9FIRM</name>
<organism evidence="1 2">
    <name type="scientific">Claveliimonas bilis</name>
    <dbReference type="NCBI Taxonomy" id="3028070"/>
    <lineage>
        <taxon>Bacteria</taxon>
        <taxon>Bacillati</taxon>
        <taxon>Bacillota</taxon>
        <taxon>Clostridia</taxon>
        <taxon>Lachnospirales</taxon>
        <taxon>Lachnospiraceae</taxon>
        <taxon>Claveliimonas</taxon>
    </lineage>
</organism>